<dbReference type="EMBL" id="NFLC01000001">
    <property type="protein sequence ID" value="OUQ11821.1"/>
    <property type="molecule type" value="Genomic_DNA"/>
</dbReference>
<dbReference type="PANTHER" id="PTHR38448">
    <property type="entry name" value="REGULATORY PROTEIN YLBF-RELATED"/>
    <property type="match status" value="1"/>
</dbReference>
<dbReference type="RefSeq" id="WP_016252121.1">
    <property type="nucleotide sequence ID" value="NZ_CP010059.1"/>
</dbReference>
<dbReference type="PANTHER" id="PTHR38448:SF2">
    <property type="entry name" value="REGULATORY PROTEIN YLBF"/>
    <property type="match status" value="1"/>
</dbReference>
<reference evidence="2" key="1">
    <citation type="submission" date="2017-04" db="EMBL/GenBank/DDBJ databases">
        <title>Function of individual gut microbiota members based on whole genome sequencing of pure cultures obtained from chicken caecum.</title>
        <authorList>
            <person name="Medvecky M."/>
            <person name="Cejkova D."/>
            <person name="Polansky O."/>
            <person name="Karasova D."/>
            <person name="Kubasova T."/>
            <person name="Cizek A."/>
            <person name="Rychlik I."/>
        </authorList>
    </citation>
    <scope>NUCLEOTIDE SEQUENCE [LARGE SCALE GENOMIC DNA]</scope>
    <source>
        <strain evidence="2">An144</strain>
    </source>
</reference>
<dbReference type="Pfam" id="PF06133">
    <property type="entry name" value="Com_YlbF"/>
    <property type="match status" value="1"/>
</dbReference>
<organism evidence="1 2">
    <name type="scientific">Enterococcus cecorum</name>
    <dbReference type="NCBI Taxonomy" id="44008"/>
    <lineage>
        <taxon>Bacteria</taxon>
        <taxon>Bacillati</taxon>
        <taxon>Bacillota</taxon>
        <taxon>Bacilli</taxon>
        <taxon>Lactobacillales</taxon>
        <taxon>Enterococcaceae</taxon>
        <taxon>Enterococcus</taxon>
    </lineage>
</organism>
<sequence>MIINEELIALDEKVDELLANIVHSDTFQQYIKAQDALNQDNDLQKDILEFQHKKNHFEEVERFGTYLPEYKQIRRELQRAKRKMDMQPQMIAYRQSETALQGILDEICLEMSTVISNDIKVDAGNPFFIRQNHHGCGGSCHV</sequence>
<dbReference type="InterPro" id="IPR010368">
    <property type="entry name" value="Com_YlbF"/>
</dbReference>
<dbReference type="AlphaFoldDB" id="A0A0I9WNG4"/>
<comment type="caution">
    <text evidence="1">The sequence shown here is derived from an EMBL/GenBank/DDBJ whole genome shotgun (WGS) entry which is preliminary data.</text>
</comment>
<protein>
    <submittedName>
        <fullName evidence="1">Uncharacterized protein</fullName>
    </submittedName>
</protein>
<dbReference type="SUPFAM" id="SSF158622">
    <property type="entry name" value="YheA/YmcA-like"/>
    <property type="match status" value="1"/>
</dbReference>
<proteinExistence type="predicted"/>
<dbReference type="Gene3D" id="1.20.1500.10">
    <property type="entry name" value="YheA/YmcA-like"/>
    <property type="match status" value="1"/>
</dbReference>
<dbReference type="InterPro" id="IPR023378">
    <property type="entry name" value="YheA/YmcA-like_dom_sf"/>
</dbReference>
<dbReference type="InterPro" id="IPR052767">
    <property type="entry name" value="Bact_com_dev_regulator"/>
</dbReference>
<evidence type="ECO:0000313" key="2">
    <source>
        <dbReference type="Proteomes" id="UP000196074"/>
    </source>
</evidence>
<gene>
    <name evidence="1" type="ORF">B5E88_00340</name>
</gene>
<evidence type="ECO:0000313" key="1">
    <source>
        <dbReference type="EMBL" id="OUQ11821.1"/>
    </source>
</evidence>
<accession>A0A0I9WNG4</accession>
<dbReference type="GeneID" id="60871620"/>
<dbReference type="Proteomes" id="UP000196074">
    <property type="component" value="Unassembled WGS sequence"/>
</dbReference>
<name>A0A0I9WNG4_9ENTE</name>